<dbReference type="Pfam" id="PF00067">
    <property type="entry name" value="p450"/>
    <property type="match status" value="1"/>
</dbReference>
<dbReference type="GO" id="GO:0004497">
    <property type="term" value="F:monooxygenase activity"/>
    <property type="evidence" value="ECO:0007669"/>
    <property type="project" value="UniProtKB-KW"/>
</dbReference>
<dbReference type="GO" id="GO:0020037">
    <property type="term" value="F:heme binding"/>
    <property type="evidence" value="ECO:0007669"/>
    <property type="project" value="InterPro"/>
</dbReference>
<keyword evidence="3 6" id="KW-0560">Oxidoreductase</keyword>
<dbReference type="InterPro" id="IPR036396">
    <property type="entry name" value="Cyt_P450_sf"/>
</dbReference>
<keyword evidence="5 6" id="KW-0503">Monooxygenase</keyword>
<evidence type="ECO:0000313" key="8">
    <source>
        <dbReference type="EMBL" id="CAE0460571.1"/>
    </source>
</evidence>
<evidence type="ECO:0000256" key="4">
    <source>
        <dbReference type="ARBA" id="ARBA00023004"/>
    </source>
</evidence>
<dbReference type="GO" id="GO:0005506">
    <property type="term" value="F:iron ion binding"/>
    <property type="evidence" value="ECO:0007669"/>
    <property type="project" value="InterPro"/>
</dbReference>
<evidence type="ECO:0000256" key="5">
    <source>
        <dbReference type="ARBA" id="ARBA00023033"/>
    </source>
</evidence>
<evidence type="ECO:0008006" key="9">
    <source>
        <dbReference type="Google" id="ProtNLM"/>
    </source>
</evidence>
<dbReference type="InterPro" id="IPR001128">
    <property type="entry name" value="Cyt_P450"/>
</dbReference>
<keyword evidence="6" id="KW-0349">Heme</keyword>
<organism evidence="8">
    <name type="scientific">Chaetoceros debilis</name>
    <dbReference type="NCBI Taxonomy" id="122233"/>
    <lineage>
        <taxon>Eukaryota</taxon>
        <taxon>Sar</taxon>
        <taxon>Stramenopiles</taxon>
        <taxon>Ochrophyta</taxon>
        <taxon>Bacillariophyta</taxon>
        <taxon>Coscinodiscophyceae</taxon>
        <taxon>Chaetocerotophycidae</taxon>
        <taxon>Chaetocerotales</taxon>
        <taxon>Chaetocerotaceae</taxon>
        <taxon>Chaetoceros</taxon>
    </lineage>
</organism>
<gene>
    <name evidence="8" type="ORF">CDEB00056_LOCUS5412</name>
</gene>
<dbReference type="Gene3D" id="1.10.630.10">
    <property type="entry name" value="Cytochrome P450"/>
    <property type="match status" value="1"/>
</dbReference>
<dbReference type="GO" id="GO:0016705">
    <property type="term" value="F:oxidoreductase activity, acting on paired donors, with incorporation or reduction of molecular oxygen"/>
    <property type="evidence" value="ECO:0007669"/>
    <property type="project" value="InterPro"/>
</dbReference>
<evidence type="ECO:0000256" key="1">
    <source>
        <dbReference type="ARBA" id="ARBA00001971"/>
    </source>
</evidence>
<proteinExistence type="inferred from homology"/>
<evidence type="ECO:0000256" key="3">
    <source>
        <dbReference type="ARBA" id="ARBA00023002"/>
    </source>
</evidence>
<dbReference type="InterPro" id="IPR017972">
    <property type="entry name" value="Cyt_P450_CS"/>
</dbReference>
<feature type="signal peptide" evidence="7">
    <location>
        <begin position="1"/>
        <end position="21"/>
    </location>
</feature>
<evidence type="ECO:0000256" key="7">
    <source>
        <dbReference type="SAM" id="SignalP"/>
    </source>
</evidence>
<dbReference type="PROSITE" id="PS00086">
    <property type="entry name" value="CYTOCHROME_P450"/>
    <property type="match status" value="1"/>
</dbReference>
<evidence type="ECO:0000256" key="2">
    <source>
        <dbReference type="ARBA" id="ARBA00022723"/>
    </source>
</evidence>
<keyword evidence="4 6" id="KW-0408">Iron</keyword>
<feature type="chain" id="PRO_5031034821" description="Cytochrome P450" evidence="7">
    <location>
        <begin position="22"/>
        <end position="551"/>
    </location>
</feature>
<reference evidence="8" key="1">
    <citation type="submission" date="2021-01" db="EMBL/GenBank/DDBJ databases">
        <authorList>
            <person name="Corre E."/>
            <person name="Pelletier E."/>
            <person name="Niang G."/>
            <person name="Scheremetjew M."/>
            <person name="Finn R."/>
            <person name="Kale V."/>
            <person name="Holt S."/>
            <person name="Cochrane G."/>
            <person name="Meng A."/>
            <person name="Brown T."/>
            <person name="Cohen L."/>
        </authorList>
    </citation>
    <scope>NUCLEOTIDE SEQUENCE</scope>
    <source>
        <strain evidence="8">MM31A-1</strain>
    </source>
</reference>
<comment type="similarity">
    <text evidence="6">Belongs to the cytochrome P450 family.</text>
</comment>
<comment type="cofactor">
    <cofactor evidence="1">
        <name>heme</name>
        <dbReference type="ChEBI" id="CHEBI:30413"/>
    </cofactor>
</comment>
<name>A0A7S3PZH3_9STRA</name>
<dbReference type="SUPFAM" id="SSF48264">
    <property type="entry name" value="Cytochrome P450"/>
    <property type="match status" value="1"/>
</dbReference>
<dbReference type="PANTHER" id="PTHR24303:SF31">
    <property type="entry name" value="CYTOCHROME P450 307A1-RELATED"/>
    <property type="match status" value="1"/>
</dbReference>
<accession>A0A7S3PZH3</accession>
<dbReference type="CDD" id="cd00302">
    <property type="entry name" value="cytochrome_P450"/>
    <property type="match status" value="1"/>
</dbReference>
<dbReference type="EMBL" id="HBIO01007264">
    <property type="protein sequence ID" value="CAE0460571.1"/>
    <property type="molecule type" value="Transcribed_RNA"/>
</dbReference>
<keyword evidence="2 6" id="KW-0479">Metal-binding</keyword>
<sequence length="551" mass="59826">MRALLYSLSVLTTHCLVKTGAFQFVSPPTVKTAENSENYSFSTVMDRLQGVGAAQATVATTMTAAAGFLAWHYDGLESSIVIPIVIGVVGTHYVLEAYFETLKKFDGPFLFDVPGLILEVGTEGMVNVLVRLSEQYRGEVFSLGPIAIFTGNPDNIRTMYQNTKMPITALPGLPRNSGLANDSPKVHAQCLKAFIGGQNKALTKEGSGMILSNIAKDVERIMNEAIHDHNGDVFEFREAIAVPIMKASNRELVFGSSQEHKAEVEEIQNLSAEVSSLFGADGIIKTLFQPWSAVSAVSKCINTLDAAILSAPTQSGCPFGALRESVLAGEMDQFDAIATAGVFTFAGIDVTVAAANSVVRILAHPHNAQLQVECRREVDSVLNGYRKVLTSADQIRDCHLLKSTIAECFRCYEFVGAGLATPPRVAVRDFEIDGKTLTKGSLIMSTAMDNEEVSVATGNKEWVSSPSTFNPKAWLDAERTFDERLFNKFTFFGAGVHKCPGRQVGFDTTVSMIATTLSYFDDVSLMDDKYVIIPSPDRTLKLVAKVRSQEP</sequence>
<dbReference type="AlphaFoldDB" id="A0A7S3PZH3"/>
<keyword evidence="7" id="KW-0732">Signal</keyword>
<dbReference type="PANTHER" id="PTHR24303">
    <property type="entry name" value="HEME-BINDING MONOOXYGENASE FAMILY"/>
    <property type="match status" value="1"/>
</dbReference>
<protein>
    <recommendedName>
        <fullName evidence="9">Cytochrome P450</fullName>
    </recommendedName>
</protein>
<evidence type="ECO:0000256" key="6">
    <source>
        <dbReference type="RuleBase" id="RU000461"/>
    </source>
</evidence>